<evidence type="ECO:0000256" key="2">
    <source>
        <dbReference type="SAM" id="Phobius"/>
    </source>
</evidence>
<name>J4CDQ5_THEOR</name>
<dbReference type="AlphaFoldDB" id="J4CDQ5"/>
<evidence type="ECO:0000313" key="4">
    <source>
        <dbReference type="Proteomes" id="UP000003786"/>
    </source>
</evidence>
<accession>J4CDQ5</accession>
<keyword evidence="2" id="KW-0472">Membrane</keyword>
<evidence type="ECO:0000256" key="1">
    <source>
        <dbReference type="SAM" id="MobiDB-lite"/>
    </source>
</evidence>
<gene>
    <name evidence="3" type="ORF">TOT_030000815</name>
</gene>
<dbReference type="OrthoDB" id="10462906at2759"/>
<proteinExistence type="predicted"/>
<organism evidence="3 4">
    <name type="scientific">Theileria orientalis strain Shintoku</name>
    <dbReference type="NCBI Taxonomy" id="869250"/>
    <lineage>
        <taxon>Eukaryota</taxon>
        <taxon>Sar</taxon>
        <taxon>Alveolata</taxon>
        <taxon>Apicomplexa</taxon>
        <taxon>Aconoidasida</taxon>
        <taxon>Piroplasmida</taxon>
        <taxon>Theileriidae</taxon>
        <taxon>Theileria</taxon>
    </lineage>
</organism>
<feature type="transmembrane region" description="Helical" evidence="2">
    <location>
        <begin position="531"/>
        <end position="557"/>
    </location>
</feature>
<dbReference type="GeneID" id="20715962"/>
<keyword evidence="2" id="KW-0812">Transmembrane</keyword>
<evidence type="ECO:0000313" key="3">
    <source>
        <dbReference type="EMBL" id="BAM41552.1"/>
    </source>
</evidence>
<dbReference type="Proteomes" id="UP000003786">
    <property type="component" value="Chromosome 3"/>
</dbReference>
<keyword evidence="4" id="KW-1185">Reference proteome</keyword>
<dbReference type="KEGG" id="tot:TOT_030000815"/>
<keyword evidence="2" id="KW-1133">Transmembrane helix</keyword>
<feature type="compositionally biased region" description="Pro residues" evidence="1">
    <location>
        <begin position="502"/>
        <end position="513"/>
    </location>
</feature>
<feature type="region of interest" description="Disordered" evidence="1">
    <location>
        <begin position="499"/>
        <end position="521"/>
    </location>
</feature>
<protein>
    <submittedName>
        <fullName evidence="3">Uncharacterized protein</fullName>
    </submittedName>
</protein>
<sequence>MRYYRNSKFRVFIASISCHNKMGLGQSYLYIYLESKDDKYGESIDANNRYEVTSTKGILTECDSFEVVTHKIDVRKPNDMIYDIYIYDSKRIATKASYIFAYCSPTVKSHVVKEVKVYYSVLAPHKPLAITFVREKEDTHHCDIDKLRKVGWDWAKNITEHASSNLVELLKQQYKNFAWDRTIEFDQGNKPTSQVIVFPRAIDGIHYRLVFIPNQGHPVLNRSCLFNFNTEHKSGTGDSFVQNGCQSSSSGDKNKLDSYFLEKVKSKLYFNGIIVYFARKEEKNKVSLDEKHDDNMALLVEFINSCETIGIKRKDKDGCLWAEEKVVYTDQQSRVNALKKIKEEAESYNCNTVIIEHKSNYTCGTTVTTETKTSYNKYTHQFTVEKELNILFERKTITIDSFSPSSIQTKKVEVFYLKYKTKDKGEQDDGKPFLIAIYKNGEDKPAKVFHFTLKEDFKEWKELEAGKFKDKFTRIDNETKCTTELHYLKILVYQILTTDVSQPPPEPPTPTDPVRPGVDPEIPPPLPGPDWWLIIGCSVGGFLLLVALVVGYAIYWYNTTIRLLT</sequence>
<dbReference type="RefSeq" id="XP_009691853.1">
    <property type="nucleotide sequence ID" value="XM_009693558.1"/>
</dbReference>
<dbReference type="VEuPathDB" id="PiroplasmaDB:TOT_030000815"/>
<dbReference type="EMBL" id="AP011948">
    <property type="protein sequence ID" value="BAM41552.1"/>
    <property type="molecule type" value="Genomic_DNA"/>
</dbReference>
<reference evidence="3 4" key="1">
    <citation type="journal article" date="2012" name="MBio">
        <title>Comparative genome analysis of three eukaryotic parasites with differing abilities to transform leukocytes reveals key mediators of Theileria-induced leukocyte transformation.</title>
        <authorList>
            <person name="Hayashida K."/>
            <person name="Hara Y."/>
            <person name="Abe T."/>
            <person name="Yamasaki C."/>
            <person name="Toyoda A."/>
            <person name="Kosuge T."/>
            <person name="Suzuki Y."/>
            <person name="Sato Y."/>
            <person name="Kawashima S."/>
            <person name="Katayama T."/>
            <person name="Wakaguri H."/>
            <person name="Inoue N."/>
            <person name="Homma K."/>
            <person name="Tada-Umezaki M."/>
            <person name="Yagi Y."/>
            <person name="Fujii Y."/>
            <person name="Habara T."/>
            <person name="Kanehisa M."/>
            <person name="Watanabe H."/>
            <person name="Ito K."/>
            <person name="Gojobori T."/>
            <person name="Sugawara H."/>
            <person name="Imanishi T."/>
            <person name="Weir W."/>
            <person name="Gardner M."/>
            <person name="Pain A."/>
            <person name="Shiels B."/>
            <person name="Hattori M."/>
            <person name="Nene V."/>
            <person name="Sugimoto C."/>
        </authorList>
    </citation>
    <scope>NUCLEOTIDE SEQUENCE [LARGE SCALE GENOMIC DNA]</scope>
    <source>
        <strain evidence="3 4">Shintoku</strain>
    </source>
</reference>